<dbReference type="RefSeq" id="WP_104612469.1">
    <property type="nucleotide sequence ID" value="NZ_MDEI01000030.1"/>
</dbReference>
<dbReference type="EMBL" id="MDEI01000030">
    <property type="protein sequence ID" value="PPU64692.1"/>
    <property type="molecule type" value="Genomic_DNA"/>
</dbReference>
<evidence type="ECO:0000313" key="1">
    <source>
        <dbReference type="EMBL" id="PPU64692.1"/>
    </source>
</evidence>
<reference evidence="2" key="1">
    <citation type="submission" date="2016-08" db="EMBL/GenBank/DDBJ databases">
        <authorList>
            <person name="Merda D."/>
            <person name="Briand M."/>
            <person name="Taghouti G."/>
            <person name="Carrere S."/>
            <person name="Gouzy J."/>
            <person name="Portier P."/>
            <person name="Jacques M.-A."/>
            <person name="Fischer-Le Saux M."/>
        </authorList>
    </citation>
    <scope>NUCLEOTIDE SEQUENCE [LARGE SCALE GENOMIC DNA]</scope>
    <source>
        <strain evidence="2">CFBP4643</strain>
    </source>
</reference>
<dbReference type="OrthoDB" id="6706260at2"/>
<name>A0A2S7CSZ7_9XANT</name>
<organism evidence="1 2">
    <name type="scientific">Xanthomonas pisi</name>
    <dbReference type="NCBI Taxonomy" id="56457"/>
    <lineage>
        <taxon>Bacteria</taxon>
        <taxon>Pseudomonadati</taxon>
        <taxon>Pseudomonadota</taxon>
        <taxon>Gammaproteobacteria</taxon>
        <taxon>Lysobacterales</taxon>
        <taxon>Lysobacteraceae</taxon>
        <taxon>Xanthomonas</taxon>
    </lineage>
</organism>
<dbReference type="AlphaFoldDB" id="A0A2S7CSZ7"/>
<evidence type="ECO:0000313" key="2">
    <source>
        <dbReference type="Proteomes" id="UP000238191"/>
    </source>
</evidence>
<proteinExistence type="predicted"/>
<dbReference type="Proteomes" id="UP000238191">
    <property type="component" value="Unassembled WGS sequence"/>
</dbReference>
<sequence>MQFLFNSRDRHIANFVNGQLHSPSGPNVGHYLERQRIFIDMRGRYLGEIVHENRLMSNRSSGHRSVNYGSYGNYGNVGNFGSPGNAGSIGSIGGFEDIPLDRLGQDA</sequence>
<accession>A0A2S7CSZ7</accession>
<gene>
    <name evidence="1" type="ORF">XpiCFBP4643_21800</name>
</gene>
<comment type="caution">
    <text evidence="1">The sequence shown here is derived from an EMBL/GenBank/DDBJ whole genome shotgun (WGS) entry which is preliminary data.</text>
</comment>
<protein>
    <submittedName>
        <fullName evidence="1">Uncharacterized protein</fullName>
    </submittedName>
</protein>
<keyword evidence="2" id="KW-1185">Reference proteome</keyword>